<evidence type="ECO:0000313" key="2">
    <source>
        <dbReference type="EMBL" id="MFC7243444.1"/>
    </source>
</evidence>
<dbReference type="CDD" id="cd00093">
    <property type="entry name" value="HTH_XRE"/>
    <property type="match status" value="1"/>
</dbReference>
<accession>A0ABW2GWS2</accession>
<dbReference type="SUPFAM" id="SSF47413">
    <property type="entry name" value="lambda repressor-like DNA-binding domains"/>
    <property type="match status" value="1"/>
</dbReference>
<dbReference type="Pfam" id="PF13560">
    <property type="entry name" value="HTH_31"/>
    <property type="match status" value="1"/>
</dbReference>
<dbReference type="RefSeq" id="WP_376806633.1">
    <property type="nucleotide sequence ID" value="NZ_JBHTAC010000011.1"/>
</dbReference>
<gene>
    <name evidence="2" type="ORF">ACFQO7_13245</name>
</gene>
<name>A0ABW2GWS2_9ACTN</name>
<dbReference type="InterPro" id="IPR001387">
    <property type="entry name" value="Cro/C1-type_HTH"/>
</dbReference>
<reference evidence="3" key="1">
    <citation type="journal article" date="2019" name="Int. J. Syst. Evol. Microbiol.">
        <title>The Global Catalogue of Microorganisms (GCM) 10K type strain sequencing project: providing services to taxonomists for standard genome sequencing and annotation.</title>
        <authorList>
            <consortium name="The Broad Institute Genomics Platform"/>
            <consortium name="The Broad Institute Genome Sequencing Center for Infectious Disease"/>
            <person name="Wu L."/>
            <person name="Ma J."/>
        </authorList>
    </citation>
    <scope>NUCLEOTIDE SEQUENCE [LARGE SCALE GENOMIC DNA]</scope>
    <source>
        <strain evidence="3">CGMCC 1.9106</strain>
    </source>
</reference>
<dbReference type="Proteomes" id="UP001596392">
    <property type="component" value="Unassembled WGS sequence"/>
</dbReference>
<evidence type="ECO:0000259" key="1">
    <source>
        <dbReference type="PROSITE" id="PS50943"/>
    </source>
</evidence>
<protein>
    <submittedName>
        <fullName evidence="2">Multiprotein-bridging factor 1 family protein</fullName>
    </submittedName>
</protein>
<proteinExistence type="predicted"/>
<evidence type="ECO:0000313" key="3">
    <source>
        <dbReference type="Proteomes" id="UP001596392"/>
    </source>
</evidence>
<keyword evidence="3" id="KW-1185">Reference proteome</keyword>
<dbReference type="EMBL" id="JBHTAC010000011">
    <property type="protein sequence ID" value="MFC7243444.1"/>
    <property type="molecule type" value="Genomic_DNA"/>
</dbReference>
<dbReference type="InterPro" id="IPR010982">
    <property type="entry name" value="Lambda_DNA-bd_dom_sf"/>
</dbReference>
<organism evidence="2 3">
    <name type="scientific">Catellatospora aurea</name>
    <dbReference type="NCBI Taxonomy" id="1337874"/>
    <lineage>
        <taxon>Bacteria</taxon>
        <taxon>Bacillati</taxon>
        <taxon>Actinomycetota</taxon>
        <taxon>Actinomycetes</taxon>
        <taxon>Micromonosporales</taxon>
        <taxon>Micromonosporaceae</taxon>
        <taxon>Catellatospora</taxon>
    </lineage>
</organism>
<dbReference type="Gene3D" id="3.30.460.40">
    <property type="match status" value="1"/>
</dbReference>
<dbReference type="Gene3D" id="1.10.260.40">
    <property type="entry name" value="lambda repressor-like DNA-binding domains"/>
    <property type="match status" value="1"/>
</dbReference>
<feature type="domain" description="HTH cro/C1-type" evidence="1">
    <location>
        <begin position="20"/>
        <end position="78"/>
    </location>
</feature>
<dbReference type="PROSITE" id="PS50943">
    <property type="entry name" value="HTH_CROC1"/>
    <property type="match status" value="1"/>
</dbReference>
<dbReference type="SMART" id="SM00530">
    <property type="entry name" value="HTH_XRE"/>
    <property type="match status" value="1"/>
</dbReference>
<sequence length="242" mass="27218">MDEAVDARQETLAGQLGWLLQDRRQRRGWSQHQLAERAATSQQQVSRFERGALGVTAGLADRLFAELGLRLRVDVEAAEGPLDEAIDRVRADLVGRQRMVLADFRLLTVLREPGFGYVIDGTAAALLQGVPIAARRIDLLVAEDELDRLAEWIYVVPGLRRRNERHRDFSRYDIDPRDAGPLWWVTALVELKVRLVPELPRPVLVTVADADGDEHRVAVRALPAVEADFAEVARVLSRLRAR</sequence>
<comment type="caution">
    <text evidence="2">The sequence shown here is derived from an EMBL/GenBank/DDBJ whole genome shotgun (WGS) entry which is preliminary data.</text>
</comment>